<evidence type="ECO:0000256" key="2">
    <source>
        <dbReference type="ARBA" id="ARBA00005102"/>
    </source>
</evidence>
<evidence type="ECO:0000256" key="4">
    <source>
        <dbReference type="ARBA" id="ARBA00022630"/>
    </source>
</evidence>
<evidence type="ECO:0000313" key="14">
    <source>
        <dbReference type="EMBL" id="GLY92544.1"/>
    </source>
</evidence>
<dbReference type="Pfam" id="PF02771">
    <property type="entry name" value="Acyl-CoA_dh_N"/>
    <property type="match status" value="1"/>
</dbReference>
<dbReference type="Proteomes" id="UP001165074">
    <property type="component" value="Unassembled WGS sequence"/>
</dbReference>
<organism evidence="14 15">
    <name type="scientific">Actinoallomurus iriomotensis</name>
    <dbReference type="NCBI Taxonomy" id="478107"/>
    <lineage>
        <taxon>Bacteria</taxon>
        <taxon>Bacillati</taxon>
        <taxon>Actinomycetota</taxon>
        <taxon>Actinomycetes</taxon>
        <taxon>Streptosporangiales</taxon>
        <taxon>Thermomonosporaceae</taxon>
        <taxon>Actinoallomurus</taxon>
    </lineage>
</organism>
<dbReference type="GO" id="GO:0033539">
    <property type="term" value="P:fatty acid beta-oxidation using acyl-CoA dehydrogenase"/>
    <property type="evidence" value="ECO:0007669"/>
    <property type="project" value="TreeGrafter"/>
</dbReference>
<feature type="domain" description="Acyl-CoA dehydrogenase/oxidase C-terminal" evidence="11">
    <location>
        <begin position="232"/>
        <end position="378"/>
    </location>
</feature>
<dbReference type="InterPro" id="IPR046373">
    <property type="entry name" value="Acyl-CoA_Oxase/DH_mid-dom_sf"/>
</dbReference>
<protein>
    <recommendedName>
        <fullName evidence="8">Acyl-[acyl-carrier-protein] dehydrogenase MbtN</fullName>
    </recommendedName>
    <alternativeName>
        <fullName evidence="9">Mycobactin synthase protein N</fullName>
    </alternativeName>
</protein>
<evidence type="ECO:0000256" key="8">
    <source>
        <dbReference type="ARBA" id="ARBA00040394"/>
    </source>
</evidence>
<name>A0A9W6W6J8_9ACTN</name>
<comment type="pathway">
    <text evidence="2">Siderophore biosynthesis; mycobactin biosynthesis.</text>
</comment>
<evidence type="ECO:0000256" key="6">
    <source>
        <dbReference type="ARBA" id="ARBA00023002"/>
    </source>
</evidence>
<dbReference type="InterPro" id="IPR050741">
    <property type="entry name" value="Acyl-CoA_dehydrogenase"/>
</dbReference>
<dbReference type="InterPro" id="IPR037069">
    <property type="entry name" value="AcylCoA_DH/ox_N_sf"/>
</dbReference>
<dbReference type="GO" id="GO:0005737">
    <property type="term" value="C:cytoplasm"/>
    <property type="evidence" value="ECO:0007669"/>
    <property type="project" value="TreeGrafter"/>
</dbReference>
<comment type="cofactor">
    <cofactor evidence="1 10">
        <name>FAD</name>
        <dbReference type="ChEBI" id="CHEBI:57692"/>
    </cofactor>
</comment>
<keyword evidence="5 10" id="KW-0274">FAD</keyword>
<dbReference type="EMBL" id="BSTK01000030">
    <property type="protein sequence ID" value="GLY92544.1"/>
    <property type="molecule type" value="Genomic_DNA"/>
</dbReference>
<dbReference type="PANTHER" id="PTHR48083:SF20">
    <property type="entry name" value="LONG-CHAIN SPECIFIC ACYL-COA DEHYDROGENASE, MITOCHONDRIAL"/>
    <property type="match status" value="1"/>
</dbReference>
<evidence type="ECO:0000259" key="13">
    <source>
        <dbReference type="Pfam" id="PF02771"/>
    </source>
</evidence>
<evidence type="ECO:0000259" key="12">
    <source>
        <dbReference type="Pfam" id="PF02770"/>
    </source>
</evidence>
<keyword evidence="4 10" id="KW-0285">Flavoprotein</keyword>
<dbReference type="RefSeq" id="WP_285584826.1">
    <property type="nucleotide sequence ID" value="NZ_BSTK01000030.1"/>
</dbReference>
<dbReference type="Pfam" id="PF02770">
    <property type="entry name" value="Acyl-CoA_dh_M"/>
    <property type="match status" value="1"/>
</dbReference>
<evidence type="ECO:0000256" key="5">
    <source>
        <dbReference type="ARBA" id="ARBA00022827"/>
    </source>
</evidence>
<dbReference type="SUPFAM" id="SSF47203">
    <property type="entry name" value="Acyl-CoA dehydrogenase C-terminal domain-like"/>
    <property type="match status" value="1"/>
</dbReference>
<proteinExistence type="inferred from homology"/>
<feature type="domain" description="Acyl-CoA dehydrogenase/oxidase N-terminal" evidence="13">
    <location>
        <begin position="8"/>
        <end position="119"/>
    </location>
</feature>
<dbReference type="InterPro" id="IPR009100">
    <property type="entry name" value="AcylCoA_DH/oxidase_NM_dom_sf"/>
</dbReference>
<comment type="function">
    <text evidence="7">Catalyzes the dehydrogenation at the alpha-beta position of ACP-bound acyl chains. This results in the introduction of a double bond in the lipidic chain, which is further transferred to the epsilon-amino group of lysine residue in the mycobactin core by MbtK.</text>
</comment>
<keyword evidence="6 10" id="KW-0560">Oxidoreductase</keyword>
<dbReference type="Pfam" id="PF00441">
    <property type="entry name" value="Acyl-CoA_dh_1"/>
    <property type="match status" value="1"/>
</dbReference>
<dbReference type="AlphaFoldDB" id="A0A9W6W6J8"/>
<gene>
    <name evidence="14" type="primary">acd</name>
    <name evidence="14" type="ORF">Airi02_104720</name>
</gene>
<dbReference type="InterPro" id="IPR036250">
    <property type="entry name" value="AcylCo_DH-like_C"/>
</dbReference>
<dbReference type="FunFam" id="2.40.110.10:FF:000002">
    <property type="entry name" value="Acyl-CoA dehydrogenase fadE12"/>
    <property type="match status" value="1"/>
</dbReference>
<dbReference type="SUPFAM" id="SSF56645">
    <property type="entry name" value="Acyl-CoA dehydrogenase NM domain-like"/>
    <property type="match status" value="1"/>
</dbReference>
<evidence type="ECO:0000313" key="15">
    <source>
        <dbReference type="Proteomes" id="UP001165074"/>
    </source>
</evidence>
<dbReference type="GO" id="GO:0050660">
    <property type="term" value="F:flavin adenine dinucleotide binding"/>
    <property type="evidence" value="ECO:0007669"/>
    <property type="project" value="InterPro"/>
</dbReference>
<dbReference type="Gene3D" id="1.10.540.10">
    <property type="entry name" value="Acyl-CoA dehydrogenase/oxidase, N-terminal domain"/>
    <property type="match status" value="1"/>
</dbReference>
<evidence type="ECO:0000256" key="3">
    <source>
        <dbReference type="ARBA" id="ARBA00009347"/>
    </source>
</evidence>
<accession>A0A9W6W6J8</accession>
<comment type="similarity">
    <text evidence="3 10">Belongs to the acyl-CoA dehydrogenase family.</text>
</comment>
<sequence>MNRNIFEPEHEAYRKSVRAFLAREVVPVYPDWEHAGIAPRRLFTQVAELGAFASVPEEYGGAGNHDFRFNAVLNEESAYAGVSPAMLGPVLQADICMPYLLELTTPAQKERWLPGVADGSTVVAIAMTEPGTGSDLSGIRTRATRDGDHYVVDGAKTFITNGINADLVITAVRTSEDPHRGLSLLVIERDTPGFERGRNLEKLGMHAQDTAELSFTGARVPATNLLGGEGAGFFGLTGNLPQERLSIAVSAVAGSVAALRLTTDYVRERQAFGRAVGDFQATRFRLADLVTEVEITGAYVDRCVLELNAGRLTAVDAAKAKLWATELQSRVVDACVQLHGGYGYMLEYPIAQAYADSRVQRIYGGTSEIMREIIGRSLELG</sequence>
<dbReference type="InterPro" id="IPR013786">
    <property type="entry name" value="AcylCoA_DH/ox_N"/>
</dbReference>
<dbReference type="PANTHER" id="PTHR48083">
    <property type="entry name" value="MEDIUM-CHAIN SPECIFIC ACYL-COA DEHYDROGENASE, MITOCHONDRIAL-RELATED"/>
    <property type="match status" value="1"/>
</dbReference>
<dbReference type="InterPro" id="IPR006091">
    <property type="entry name" value="Acyl-CoA_Oxase/DH_mid-dom"/>
</dbReference>
<feature type="domain" description="Acyl-CoA oxidase/dehydrogenase middle" evidence="12">
    <location>
        <begin position="124"/>
        <end position="216"/>
    </location>
</feature>
<comment type="caution">
    <text evidence="14">The sequence shown here is derived from an EMBL/GenBank/DDBJ whole genome shotgun (WGS) entry which is preliminary data.</text>
</comment>
<dbReference type="InterPro" id="IPR009075">
    <property type="entry name" value="AcylCo_DH/oxidase_C"/>
</dbReference>
<keyword evidence="15" id="KW-1185">Reference proteome</keyword>
<evidence type="ECO:0000256" key="7">
    <source>
        <dbReference type="ARBA" id="ARBA00037085"/>
    </source>
</evidence>
<dbReference type="Gene3D" id="2.40.110.10">
    <property type="entry name" value="Butyryl-CoA Dehydrogenase, subunit A, domain 2"/>
    <property type="match status" value="1"/>
</dbReference>
<evidence type="ECO:0000259" key="11">
    <source>
        <dbReference type="Pfam" id="PF00441"/>
    </source>
</evidence>
<evidence type="ECO:0000256" key="1">
    <source>
        <dbReference type="ARBA" id="ARBA00001974"/>
    </source>
</evidence>
<reference evidence="14" key="1">
    <citation type="submission" date="2023-03" db="EMBL/GenBank/DDBJ databases">
        <title>Actinoallomurus iriomotensis NBRC 103684.</title>
        <authorList>
            <person name="Ichikawa N."/>
            <person name="Sato H."/>
            <person name="Tonouchi N."/>
        </authorList>
    </citation>
    <scope>NUCLEOTIDE SEQUENCE</scope>
    <source>
        <strain evidence="14">NBRC 103684</strain>
    </source>
</reference>
<evidence type="ECO:0000256" key="9">
    <source>
        <dbReference type="ARBA" id="ARBA00042660"/>
    </source>
</evidence>
<evidence type="ECO:0000256" key="10">
    <source>
        <dbReference type="RuleBase" id="RU362125"/>
    </source>
</evidence>
<dbReference type="GO" id="GO:0003995">
    <property type="term" value="F:acyl-CoA dehydrogenase activity"/>
    <property type="evidence" value="ECO:0007669"/>
    <property type="project" value="TreeGrafter"/>
</dbReference>
<dbReference type="Gene3D" id="1.20.140.10">
    <property type="entry name" value="Butyryl-CoA Dehydrogenase, subunit A, domain 3"/>
    <property type="match status" value="1"/>
</dbReference>
<dbReference type="FunFam" id="1.20.140.10:FF:000001">
    <property type="entry name" value="Acyl-CoA dehydrogenase"/>
    <property type="match status" value="1"/>
</dbReference>